<evidence type="ECO:0000256" key="3">
    <source>
        <dbReference type="ARBA" id="ARBA00023163"/>
    </source>
</evidence>
<dbReference type="SMART" id="SM00421">
    <property type="entry name" value="HTH_LUXR"/>
    <property type="match status" value="1"/>
</dbReference>
<dbReference type="Gene3D" id="1.25.40.10">
    <property type="entry name" value="Tetratricopeptide repeat domain"/>
    <property type="match status" value="1"/>
</dbReference>
<accession>A0A0B5QFY7</accession>
<dbReference type="Pfam" id="PF25873">
    <property type="entry name" value="WHD_MalT"/>
    <property type="match status" value="1"/>
</dbReference>
<dbReference type="GO" id="GO:0006355">
    <property type="term" value="P:regulation of DNA-templated transcription"/>
    <property type="evidence" value="ECO:0007669"/>
    <property type="project" value="InterPro"/>
</dbReference>
<dbReference type="RefSeq" id="WP_041899291.1">
    <property type="nucleotide sequence ID" value="NZ_CP010086.2"/>
</dbReference>
<dbReference type="Gene3D" id="1.10.10.10">
    <property type="entry name" value="Winged helix-like DNA-binding domain superfamily/Winged helix DNA-binding domain"/>
    <property type="match status" value="1"/>
</dbReference>
<proteinExistence type="predicted"/>
<name>A0A0B5QFY7_CLOBE</name>
<keyword evidence="3" id="KW-0804">Transcription</keyword>
<organism evidence="5 6">
    <name type="scientific">Clostridium beijerinckii</name>
    <name type="common">Clostridium MP</name>
    <dbReference type="NCBI Taxonomy" id="1520"/>
    <lineage>
        <taxon>Bacteria</taxon>
        <taxon>Bacillati</taxon>
        <taxon>Bacillota</taxon>
        <taxon>Clostridia</taxon>
        <taxon>Eubacteriales</taxon>
        <taxon>Clostridiaceae</taxon>
        <taxon>Clostridium</taxon>
    </lineage>
</organism>
<dbReference type="InterPro" id="IPR059106">
    <property type="entry name" value="WHD_MalT"/>
</dbReference>
<dbReference type="PANTHER" id="PTHR44688:SF16">
    <property type="entry name" value="DNA-BINDING TRANSCRIPTIONAL ACTIVATOR DEVR_DOSR"/>
    <property type="match status" value="1"/>
</dbReference>
<protein>
    <submittedName>
        <fullName evidence="5">Helix-turn-helix transcriptional regulator</fullName>
    </submittedName>
</protein>
<gene>
    <name evidence="5" type="ORF">LF65_04669</name>
</gene>
<dbReference type="Gene3D" id="3.40.50.300">
    <property type="entry name" value="P-loop containing nucleotide triphosphate hydrolases"/>
    <property type="match status" value="1"/>
</dbReference>
<dbReference type="InterPro" id="IPR000792">
    <property type="entry name" value="Tscrpt_reg_LuxR_C"/>
</dbReference>
<keyword evidence="2" id="KW-0238">DNA-binding</keyword>
<sequence>MKNEIFRPKLLYRKRINKLLLEIFRVPVYFISASMGYGKSIAVRNFIEKNKRVQTIWLDITNDEIDDMWIWKKFCDLIKNINFKLGEILYAYGVPNNNKDVYKIIDIIRNEIRQETIIIIDDWDDEKIVYINHLIKAIILEDISNLHIVIISRKKPANEYIEFELKQKCMIMRQEDIAFTFDETIEFFKINGIILTEVEEKELYEYTGGWTSAMYLALIQYYSQNTFDNIPKATELIKIAVYDKFDEVTKQILLKLALVENFTIEQAMYITEDEKSKEVIRRVCSNNCFIRYDKKEKIYRLHSILKNALEEELALSNVDLMNVNSICGDWYAKNFNDIYAMEYYYKAKNYERILDLIERNYTINLTNLYKGIIKPVFNELTISEKIKRPIAYLTYLFFYILYGNRIAGAKLLYEAKAIYKEDKNLKDKNQILGEIAFLESILVFYNVSRMIEYHKKAYELFKGGVSRIANNKMPATFGSPHFLYLFHRKVGHLKELVEFFQQGINYFIHISNGGAAGANYLMMAEYFYETGDSKNGELFAYKAFHKAKTKKQTSIMICSLFLLTRICVNKDYKNEVKNNFYNLIKEYENLNIPIFLNGSQIAIGYIDGITGNLENLNKWIKNIENHELKDIMPVIGMNHVITGLAMILKGSYIELEIQVEIMLEVYTGKKSIFGIIYAYIFDSIAKSKLYGREIAKKSLLKAIELAEKDHIVMCFVELAPHILLLLESIKNESAYVKCLIPKCKEYNQIYLKRYCNLEKIELTPREIEIMKLVYHGYKQSEISDKLNIALVTVKKHIASVYCKLNVRNKTIAINQLKEKGII</sequence>
<evidence type="ECO:0000313" key="6">
    <source>
        <dbReference type="Proteomes" id="UP000031866"/>
    </source>
</evidence>
<dbReference type="OrthoDB" id="1137593at2"/>
<evidence type="ECO:0000259" key="4">
    <source>
        <dbReference type="PROSITE" id="PS50043"/>
    </source>
</evidence>
<dbReference type="InterPro" id="IPR027417">
    <property type="entry name" value="P-loop_NTPase"/>
</dbReference>
<dbReference type="InterPro" id="IPR036388">
    <property type="entry name" value="WH-like_DNA-bd_sf"/>
</dbReference>
<dbReference type="PROSITE" id="PS50043">
    <property type="entry name" value="HTH_LUXR_2"/>
    <property type="match status" value="1"/>
</dbReference>
<evidence type="ECO:0000313" key="5">
    <source>
        <dbReference type="EMBL" id="AJH01200.1"/>
    </source>
</evidence>
<dbReference type="InterPro" id="IPR016032">
    <property type="entry name" value="Sig_transdc_resp-reg_C-effctor"/>
</dbReference>
<reference evidence="6" key="1">
    <citation type="submission" date="2014-12" db="EMBL/GenBank/DDBJ databases">
        <title>Genome sequence of Clostridium beijerinckii strain 59B.</title>
        <authorList>
            <person name="Little G.T."/>
            <person name="Minton N.P."/>
        </authorList>
    </citation>
    <scope>NUCLEOTIDE SEQUENCE [LARGE SCALE GENOMIC DNA]</scope>
    <source>
        <strain evidence="6">59B</strain>
    </source>
</reference>
<dbReference type="AlphaFoldDB" id="A0A0B5QFY7"/>
<dbReference type="EMBL" id="CP010086">
    <property type="protein sequence ID" value="AJH01200.1"/>
    <property type="molecule type" value="Genomic_DNA"/>
</dbReference>
<evidence type="ECO:0000256" key="2">
    <source>
        <dbReference type="ARBA" id="ARBA00023125"/>
    </source>
</evidence>
<keyword evidence="1" id="KW-0805">Transcription regulation</keyword>
<feature type="domain" description="HTH luxR-type" evidence="4">
    <location>
        <begin position="758"/>
        <end position="820"/>
    </location>
</feature>
<dbReference type="SUPFAM" id="SSF46894">
    <property type="entry name" value="C-terminal effector domain of the bipartite response regulators"/>
    <property type="match status" value="1"/>
</dbReference>
<dbReference type="Proteomes" id="UP000031866">
    <property type="component" value="Chromosome"/>
</dbReference>
<dbReference type="SUPFAM" id="SSF52540">
    <property type="entry name" value="P-loop containing nucleoside triphosphate hydrolases"/>
    <property type="match status" value="1"/>
</dbReference>
<evidence type="ECO:0000256" key="1">
    <source>
        <dbReference type="ARBA" id="ARBA00023015"/>
    </source>
</evidence>
<dbReference type="Pfam" id="PF00196">
    <property type="entry name" value="GerE"/>
    <property type="match status" value="1"/>
</dbReference>
<dbReference type="KEGG" id="cbei:LF65_04669"/>
<dbReference type="PRINTS" id="PR00038">
    <property type="entry name" value="HTHLUXR"/>
</dbReference>
<dbReference type="InterPro" id="IPR011990">
    <property type="entry name" value="TPR-like_helical_dom_sf"/>
</dbReference>
<dbReference type="GO" id="GO:0003677">
    <property type="term" value="F:DNA binding"/>
    <property type="evidence" value="ECO:0007669"/>
    <property type="project" value="UniProtKB-KW"/>
</dbReference>
<dbReference type="STRING" id="1520.LF65_04669"/>
<dbReference type="PANTHER" id="PTHR44688">
    <property type="entry name" value="DNA-BINDING TRANSCRIPTIONAL ACTIVATOR DEVR_DOSR"/>
    <property type="match status" value="1"/>
</dbReference>
<dbReference type="CDD" id="cd06170">
    <property type="entry name" value="LuxR_C_like"/>
    <property type="match status" value="1"/>
</dbReference>